<feature type="domain" description="Peptidase S9 prolyl oligopeptidase catalytic" evidence="2">
    <location>
        <begin position="371"/>
        <end position="583"/>
    </location>
</feature>
<evidence type="ECO:0000313" key="3">
    <source>
        <dbReference type="EMBL" id="AEB95787.1"/>
    </source>
</evidence>
<organism evidence="3 4">
    <name type="scientific">Metallosphaera cuprina (strain Ar-4)</name>
    <dbReference type="NCBI Taxonomy" id="1006006"/>
    <lineage>
        <taxon>Archaea</taxon>
        <taxon>Thermoproteota</taxon>
        <taxon>Thermoprotei</taxon>
        <taxon>Sulfolobales</taxon>
        <taxon>Sulfolobaceae</taxon>
        <taxon>Metallosphaera</taxon>
    </lineage>
</organism>
<dbReference type="GeneID" id="10493873"/>
<dbReference type="GO" id="GO:0006508">
    <property type="term" value="P:proteolysis"/>
    <property type="evidence" value="ECO:0007669"/>
    <property type="project" value="InterPro"/>
</dbReference>
<dbReference type="GO" id="GO:0004252">
    <property type="term" value="F:serine-type endopeptidase activity"/>
    <property type="evidence" value="ECO:0007669"/>
    <property type="project" value="TreeGrafter"/>
</dbReference>
<dbReference type="SUPFAM" id="SSF69304">
    <property type="entry name" value="Tricorn protease N-terminal domain"/>
    <property type="match status" value="1"/>
</dbReference>
<accession>F4G025</accession>
<dbReference type="STRING" id="1006006.Mcup_1684"/>
<dbReference type="PATRIC" id="fig|1006006.8.peg.1689"/>
<dbReference type="PANTHER" id="PTHR42776">
    <property type="entry name" value="SERINE PEPTIDASE S9 FAMILY MEMBER"/>
    <property type="match status" value="1"/>
</dbReference>
<keyword evidence="4" id="KW-1185">Reference proteome</keyword>
<dbReference type="HOGENOM" id="CLU_008615_2_2_2"/>
<evidence type="ECO:0000256" key="1">
    <source>
        <dbReference type="ARBA" id="ARBA00022801"/>
    </source>
</evidence>
<dbReference type="Proteomes" id="UP000007812">
    <property type="component" value="Chromosome"/>
</dbReference>
<dbReference type="EMBL" id="CP002656">
    <property type="protein sequence ID" value="AEB95787.1"/>
    <property type="molecule type" value="Genomic_DNA"/>
</dbReference>
<name>F4G025_METCR</name>
<dbReference type="SUPFAM" id="SSF53474">
    <property type="entry name" value="alpha/beta-Hydrolases"/>
    <property type="match status" value="1"/>
</dbReference>
<proteinExistence type="predicted"/>
<dbReference type="Gene3D" id="3.40.50.1820">
    <property type="entry name" value="alpha/beta hydrolase"/>
    <property type="match status" value="1"/>
</dbReference>
<keyword evidence="1" id="KW-0378">Hydrolase</keyword>
<dbReference type="OrthoDB" id="25019at2157"/>
<evidence type="ECO:0000313" key="4">
    <source>
        <dbReference type="Proteomes" id="UP000007812"/>
    </source>
</evidence>
<dbReference type="KEGG" id="mcn:Mcup_1684"/>
<dbReference type="AlphaFoldDB" id="F4G025"/>
<dbReference type="eggNOG" id="arCOG01646">
    <property type="taxonomic scope" value="Archaea"/>
</dbReference>
<dbReference type="Gene3D" id="2.140.10.30">
    <property type="entry name" value="Dipeptidylpeptidase IV, N-terminal domain"/>
    <property type="match status" value="1"/>
</dbReference>
<sequence>MDAREAYSIKVISEIRLERLGLLYGETRIKDNDYVTTVYLKDKPILEGKISLPKFIGDDLYYVKSEGSSALMRQSLYGEPQKVVELGKVLKYEPHGKGLLILGEDPLTKAEKDAPLVTSKRKYRFDGRGLLRTRTSLYLFDNKLRKVIEGDFDVTDFSTNGKRIVVSTSQPDDDVGLNALYELNLDNGEMKRITEKEGSIVALTMNENGEVAMLGHDRGKLPWAIREVILPEEGKRFVCGNTCGSTVLTDIFDGAKERLIFRGDEILTLGQIGGEVNIYRISDGKTEKLTHGQHVVRLFDYDGESLVYSLTRPDKPSLLVRKDEIYDPNPNFKGAIPEKVASSIEGWGIITGDNPTILFIHGGPHTAYGYSFFIEFQFFAQNGFNVIFANPSGSQGYGEDFARRCVGDWGGRDMQELLQFVQDVKKQYNLTKKIGVTGGSYGGFMTNWIVTQTDVFSAAISERSISNLVSMCGTSDIGFWFNAIESGIEDPWTVESMDKLMKMSPIYHVGKVKTPTMLIHGEEDYRCPIEQAEQFYVALRSRGVEAKLVRYQGDGHEHARKGRPENMIHRLSVKLEWFNAHLK</sequence>
<reference evidence="3 4" key="1">
    <citation type="journal article" date="2011" name="J. Bacteriol.">
        <title>Complete genome sequence of Metallosphaera cuprina, a metal sulfide-oxidizing archaeon from a hot spring.</title>
        <authorList>
            <person name="Liu L.J."/>
            <person name="You X.Y."/>
            <person name="Zheng H."/>
            <person name="Wang S."/>
            <person name="Jiang C.Y."/>
            <person name="Liu S.J."/>
        </authorList>
    </citation>
    <scope>NUCLEOTIDE SEQUENCE [LARGE SCALE GENOMIC DNA]</scope>
    <source>
        <strain evidence="3 4">Ar-4</strain>
    </source>
</reference>
<dbReference type="InterPro" id="IPR001375">
    <property type="entry name" value="Peptidase_S9_cat"/>
</dbReference>
<dbReference type="Pfam" id="PF00326">
    <property type="entry name" value="Peptidase_S9"/>
    <property type="match status" value="1"/>
</dbReference>
<dbReference type="RefSeq" id="WP_013738285.1">
    <property type="nucleotide sequence ID" value="NC_015435.1"/>
</dbReference>
<dbReference type="PANTHER" id="PTHR42776:SF4">
    <property type="entry name" value="ACYLAMINO-ACID-RELEASING ENZYME"/>
    <property type="match status" value="1"/>
</dbReference>
<gene>
    <name evidence="3" type="ordered locus">Mcup_1684</name>
</gene>
<evidence type="ECO:0000259" key="2">
    <source>
        <dbReference type="Pfam" id="PF00326"/>
    </source>
</evidence>
<dbReference type="InterPro" id="IPR029058">
    <property type="entry name" value="AB_hydrolase_fold"/>
</dbReference>
<protein>
    <submittedName>
        <fullName evidence="3">Peptidase S9 prolyl oligopeptidase</fullName>
    </submittedName>
</protein>
<dbReference type="MEROPS" id="S09.071"/>